<feature type="repeat" description="TPR" evidence="8">
    <location>
        <begin position="223"/>
        <end position="256"/>
    </location>
</feature>
<comment type="pathway">
    <text evidence="1">Protein modification; protein glycosylation.</text>
</comment>
<keyword evidence="5" id="KW-0808">Transferase</keyword>
<dbReference type="Gene3D" id="3.40.50.2000">
    <property type="entry name" value="Glycogen Phosphorylase B"/>
    <property type="match status" value="1"/>
</dbReference>
<evidence type="ECO:0000256" key="5">
    <source>
        <dbReference type="ARBA" id="ARBA00022679"/>
    </source>
</evidence>
<evidence type="ECO:0000256" key="1">
    <source>
        <dbReference type="ARBA" id="ARBA00004922"/>
    </source>
</evidence>
<dbReference type="GO" id="GO:0097363">
    <property type="term" value="F:protein O-acetylglucosaminyltransferase activity"/>
    <property type="evidence" value="ECO:0007669"/>
    <property type="project" value="UniProtKB-EC"/>
</dbReference>
<dbReference type="PROSITE" id="PS50005">
    <property type="entry name" value="TPR"/>
    <property type="match status" value="5"/>
</dbReference>
<feature type="repeat" description="TPR" evidence="8">
    <location>
        <begin position="257"/>
        <end position="290"/>
    </location>
</feature>
<dbReference type="Proteomes" id="UP000218934">
    <property type="component" value="Unassembled WGS sequence"/>
</dbReference>
<protein>
    <recommendedName>
        <fullName evidence="3">protein O-GlcNAc transferase</fullName>
        <ecNumber evidence="3">2.4.1.255</ecNumber>
    </recommendedName>
</protein>
<dbReference type="AlphaFoldDB" id="A0A2A4FU73"/>
<comment type="caution">
    <text evidence="10">The sequence shown here is derived from an EMBL/GenBank/DDBJ whole genome shotgun (WGS) entry which is preliminary data.</text>
</comment>
<dbReference type="EC" id="2.4.1.255" evidence="3"/>
<dbReference type="InterPro" id="IPR019734">
    <property type="entry name" value="TPR_rpt"/>
</dbReference>
<sequence length="727" mass="80706">MKMSVDQALRKARSLSSEEAELLYREMLARFPANKRLQHELRELSRPAIQNAPGADLEAILALYRQGRGAEAADRAAVTLALFPHCEILANISGAIMASLGRHDEAIRLYDKAIELAPDFFEAYNNRGIALNDHGRSEEALQSFDMAIRLHADNLEAYLNRSIALRRLRRLDEALASADRSVKLGPKCAEAYNARGNTLLDLGRVDDALAEFDMAIGLKPGLAEAHVNRANALTMLKRPDEALASYERAIAMAPAQINAHNNRGSLLRRMKRLNEALASHRRALDIAPASALAQAEARNLQAHMCLWEDEEAKGGPSPLGTGTDAFQPFYMLGFEDSLERQLLCARNWAAAKYGPGRTLAPRRRAAGAPIRVGYFSTDFHNHATIHCMARLFELHDPSRFEIHIFSYGPDIEDEMRKRLTDAVARFHPVAHLSDEDIARLARTQGIDIAVDLKGHTQDARLGIFARRAAPVQVGFLGFPGTSGSDFIDYVIADETVIPPERQHFFSEKIAYLPNSYYPTDDRCAVSDRRFSRAELGLPEDGFVFCSFNNNYKITPDAFDIWMRLLARVEGSVLWLLQDNDWAADNLRREAQARGISPDRLVFAERMSAADHMARHVHADLFLDTFKVNAHTTATDALWMGVPVLTKLGESFVARVAGSLLHALDMPELVTPSAAAYEQRALEIATDPAALATLKVKLADRRMSSPLFDSAGYTRDVEALYERLVAGA</sequence>
<evidence type="ECO:0000313" key="11">
    <source>
        <dbReference type="Proteomes" id="UP000218934"/>
    </source>
</evidence>
<dbReference type="OrthoDB" id="146908at2"/>
<keyword evidence="11" id="KW-1185">Reference proteome</keyword>
<feature type="repeat" description="TPR" evidence="8">
    <location>
        <begin position="87"/>
        <end position="120"/>
    </location>
</feature>
<evidence type="ECO:0000313" key="10">
    <source>
        <dbReference type="EMBL" id="PCE40998.1"/>
    </source>
</evidence>
<comment type="similarity">
    <text evidence="2">Belongs to the glycosyltransferase 41 family. O-GlcNAc transferase subfamily.</text>
</comment>
<gene>
    <name evidence="10" type="ORF">COO09_17525</name>
</gene>
<evidence type="ECO:0000256" key="3">
    <source>
        <dbReference type="ARBA" id="ARBA00011970"/>
    </source>
</evidence>
<dbReference type="RefSeq" id="WP_083216077.1">
    <property type="nucleotide sequence ID" value="NZ_CP023449.1"/>
</dbReference>
<dbReference type="SUPFAM" id="SSF53756">
    <property type="entry name" value="UDP-Glycosyltransferase/glycogen phosphorylase"/>
    <property type="match status" value="1"/>
</dbReference>
<dbReference type="Pfam" id="PF13844">
    <property type="entry name" value="Glyco_transf_41"/>
    <property type="match status" value="2"/>
</dbReference>
<dbReference type="Pfam" id="PF13414">
    <property type="entry name" value="TPR_11"/>
    <property type="match status" value="1"/>
</dbReference>
<reference evidence="10 11" key="1">
    <citation type="submission" date="2017-09" db="EMBL/GenBank/DDBJ databases">
        <title>The Catabolism of 3,6-Dichlorosalicylic acid is Initiated by the Cytochrome P450 Monooxygenase DsmABC in Rhizorhabdus dicambivorans Ndbn-20.</title>
        <authorList>
            <person name="Na L."/>
        </authorList>
    </citation>
    <scope>NUCLEOTIDE SEQUENCE [LARGE SCALE GENOMIC DNA]</scope>
    <source>
        <strain evidence="10 11">Ndbn-20m</strain>
    </source>
</reference>
<feature type="repeat" description="TPR" evidence="8">
    <location>
        <begin position="189"/>
        <end position="222"/>
    </location>
</feature>
<dbReference type="Pfam" id="PF13432">
    <property type="entry name" value="TPR_16"/>
    <property type="match status" value="1"/>
</dbReference>
<evidence type="ECO:0000256" key="8">
    <source>
        <dbReference type="PROSITE-ProRule" id="PRU00339"/>
    </source>
</evidence>
<dbReference type="InterPro" id="IPR029489">
    <property type="entry name" value="OGT/SEC/SPY_C"/>
</dbReference>
<dbReference type="Pfam" id="PF00515">
    <property type="entry name" value="TPR_1"/>
    <property type="match status" value="1"/>
</dbReference>
<dbReference type="InterPro" id="IPR011990">
    <property type="entry name" value="TPR-like_helical_dom_sf"/>
</dbReference>
<keyword evidence="4" id="KW-0328">Glycosyltransferase</keyword>
<dbReference type="SMART" id="SM00028">
    <property type="entry name" value="TPR"/>
    <property type="match status" value="6"/>
</dbReference>
<keyword evidence="6" id="KW-0677">Repeat</keyword>
<dbReference type="EMBL" id="NWUF01000020">
    <property type="protein sequence ID" value="PCE40998.1"/>
    <property type="molecule type" value="Genomic_DNA"/>
</dbReference>
<dbReference type="Gene3D" id="1.25.40.10">
    <property type="entry name" value="Tetratricopeptide repeat domain"/>
    <property type="match status" value="2"/>
</dbReference>
<dbReference type="SUPFAM" id="SSF48439">
    <property type="entry name" value="Protein prenylyltransferase"/>
    <property type="match status" value="1"/>
</dbReference>
<feature type="domain" description="O-GlcNAc transferase C-terminal" evidence="9">
    <location>
        <begin position="364"/>
        <end position="522"/>
    </location>
</feature>
<dbReference type="KEGG" id="rdi:CMV14_15615"/>
<accession>A0A2A4FU73</accession>
<dbReference type="PANTHER" id="PTHR44998:SF1">
    <property type="entry name" value="UDP-N-ACETYLGLUCOSAMINE--PEPTIDE N-ACETYLGLUCOSAMINYLTRANSFERASE 110 KDA SUBUNIT"/>
    <property type="match status" value="1"/>
</dbReference>
<dbReference type="Pfam" id="PF13181">
    <property type="entry name" value="TPR_8"/>
    <property type="match status" value="1"/>
</dbReference>
<evidence type="ECO:0000256" key="7">
    <source>
        <dbReference type="ARBA" id="ARBA00022803"/>
    </source>
</evidence>
<evidence type="ECO:0000259" key="9">
    <source>
        <dbReference type="Pfam" id="PF13844"/>
    </source>
</evidence>
<organism evidence="10 11">
    <name type="scientific">Rhizorhabdus dicambivorans</name>
    <dbReference type="NCBI Taxonomy" id="1850238"/>
    <lineage>
        <taxon>Bacteria</taxon>
        <taxon>Pseudomonadati</taxon>
        <taxon>Pseudomonadota</taxon>
        <taxon>Alphaproteobacteria</taxon>
        <taxon>Sphingomonadales</taxon>
        <taxon>Sphingomonadaceae</taxon>
        <taxon>Rhizorhabdus</taxon>
    </lineage>
</organism>
<name>A0A2A4FU73_9SPHN</name>
<feature type="domain" description="O-GlcNAc transferase C-terminal" evidence="9">
    <location>
        <begin position="531"/>
        <end position="715"/>
    </location>
</feature>
<evidence type="ECO:0000256" key="6">
    <source>
        <dbReference type="ARBA" id="ARBA00022737"/>
    </source>
</evidence>
<keyword evidence="7 8" id="KW-0802">TPR repeat</keyword>
<feature type="repeat" description="TPR" evidence="8">
    <location>
        <begin position="121"/>
        <end position="154"/>
    </location>
</feature>
<evidence type="ECO:0000256" key="4">
    <source>
        <dbReference type="ARBA" id="ARBA00022676"/>
    </source>
</evidence>
<dbReference type="Gene3D" id="3.40.50.11380">
    <property type="match status" value="1"/>
</dbReference>
<dbReference type="PANTHER" id="PTHR44998">
    <property type="match status" value="1"/>
</dbReference>
<proteinExistence type="inferred from homology"/>
<evidence type="ECO:0000256" key="2">
    <source>
        <dbReference type="ARBA" id="ARBA00005386"/>
    </source>
</evidence>